<dbReference type="GO" id="GO:0046872">
    <property type="term" value="F:metal ion binding"/>
    <property type="evidence" value="ECO:0007669"/>
    <property type="project" value="UniProtKB-KW"/>
</dbReference>
<accession>A0A1X0NJS3</accession>
<reference evidence="19 20" key="1">
    <citation type="submission" date="2017-03" db="EMBL/GenBank/DDBJ databases">
        <title>An alternative strategy for trypanosome survival in the mammalian bloodstream revealed through genome and transcriptome analysis of the ubiquitous bovine parasite Trypanosoma (Megatrypanum) theileri.</title>
        <authorList>
            <person name="Kelly S."/>
            <person name="Ivens A."/>
            <person name="Mott A."/>
            <person name="O'Neill E."/>
            <person name="Emms D."/>
            <person name="Macleod O."/>
            <person name="Voorheis P."/>
            <person name="Matthews J."/>
            <person name="Matthews K."/>
            <person name="Carrington M."/>
        </authorList>
    </citation>
    <scope>NUCLEOTIDE SEQUENCE [LARGE SCALE GENOMIC DNA]</scope>
    <source>
        <strain evidence="19">Edinburgh</strain>
    </source>
</reference>
<keyword evidence="4 17" id="KW-0645">Protease</keyword>
<dbReference type="SUPFAM" id="SSF55486">
    <property type="entry name" value="Metalloproteases ('zincins'), catalytic domain"/>
    <property type="match status" value="1"/>
</dbReference>
<dbReference type="GO" id="GO:0016020">
    <property type="term" value="C:membrane"/>
    <property type="evidence" value="ECO:0007669"/>
    <property type="project" value="UniProtKB-SubCell"/>
</dbReference>
<feature type="chain" id="PRO_5023973325" description="Leishmanolysin-like peptidase" evidence="17">
    <location>
        <begin position="21"/>
        <end position="654"/>
    </location>
</feature>
<evidence type="ECO:0000256" key="3">
    <source>
        <dbReference type="ARBA" id="ARBA00005860"/>
    </source>
</evidence>
<dbReference type="PANTHER" id="PTHR10942">
    <property type="entry name" value="LEISHMANOLYSIN-LIKE PEPTIDASE"/>
    <property type="match status" value="1"/>
</dbReference>
<dbReference type="PANTHER" id="PTHR10942:SF0">
    <property type="entry name" value="LEISHMANOLYSIN-LIKE PEPTIDASE"/>
    <property type="match status" value="1"/>
</dbReference>
<dbReference type="Gene3D" id="3.10.170.20">
    <property type="match status" value="1"/>
</dbReference>
<dbReference type="VEuPathDB" id="TriTrypDB:TM35_000391000"/>
<dbReference type="OrthoDB" id="527990at2759"/>
<evidence type="ECO:0000256" key="17">
    <source>
        <dbReference type="RuleBase" id="RU366077"/>
    </source>
</evidence>
<comment type="cofactor">
    <cofactor evidence="16 17">
        <name>Zn(2+)</name>
        <dbReference type="ChEBI" id="CHEBI:29105"/>
    </cofactor>
    <text evidence="16 17">Binds 1 zinc ion per subunit.</text>
</comment>
<evidence type="ECO:0000256" key="6">
    <source>
        <dbReference type="ARBA" id="ARBA00022729"/>
    </source>
</evidence>
<comment type="catalytic activity">
    <reaction evidence="1">
        <text>Preference for hydrophobic residues at P1 and P1' and basic residues at P2' and P3'. A model nonapeptide is cleaved at -Ala-Tyr-|-Leu-Lys-Lys-.</text>
        <dbReference type="EC" id="3.4.24.36"/>
    </reaction>
</comment>
<keyword evidence="8 16" id="KW-0862">Zinc</keyword>
<evidence type="ECO:0000256" key="16">
    <source>
        <dbReference type="PIRSR" id="PIRSR601577-2"/>
    </source>
</evidence>
<dbReference type="Gene3D" id="2.30.34.10">
    <property type="entry name" value="Leishmanolysin domain 4"/>
    <property type="match status" value="1"/>
</dbReference>
<sequence>MMRHSLLHVVLLLFICGTVARPAYACNYDEIKEKSGPPVVVVRELPKKGEGTWQAYTVSTSEDSNGNKGWEALRIRVSIEDLKKENYCASTGETRKDFLDGQNAPCTPNDFMMPGKEKAIKDDILPAAIKLHTDRLQVQRMKTPLQVPKFNELSVCSHFTIPSGHYAPNGVENADFVLYVAAGPSKNTNHSSWAVTCAIDDQSKRPIVGAMNIHPMHADFTRVNVRLAAHELAHALGFDYERMKERGMTRYSSSYHDNRAVIISAKVLEKARDHYSCLSIEEVELEHTAEGNITSHWNRSNMKDELMSMVSKVGHIEGIGYYTALTIAAFHDMKFYRGNFNMSEKMSWGYLGGCNFGSLTPEGTKTVLAPDGYCIEAREKSCSSDRLGVINSVASKAGESICSILVPDERFFCTSEGDIPGRDMGLFRNDSWCLDVDYFNLTIEEEKRMKHGMCAAVECTDNRVVNIKLTVDGAWHRCREDGFVTLNKTDFPMYVNGSIRCPRYDEVCTMRSDGSSRLTSQVQENTQLIIEPKWVSSTPADPNIDVPPHSSVQRGQSPQTSTVNNAQQTTSTTTSADANRQRSSTTSTAIVNNNGKPTRSSTESTTTQGSVKQEDTNKNSKKASNRRKDNSQATKVYSPLVLLVLLVSALLISF</sequence>
<keyword evidence="5 16" id="KW-0479">Metal-binding</keyword>
<evidence type="ECO:0000256" key="10">
    <source>
        <dbReference type="ARBA" id="ARBA00023049"/>
    </source>
</evidence>
<feature type="active site" evidence="15">
    <location>
        <position position="231"/>
    </location>
</feature>
<comment type="subcellular location">
    <subcellularLocation>
        <location evidence="2">Membrane</location>
    </subcellularLocation>
</comment>
<dbReference type="AlphaFoldDB" id="A0A1X0NJS3"/>
<evidence type="ECO:0000256" key="14">
    <source>
        <dbReference type="ARBA" id="ARBA00023180"/>
    </source>
</evidence>
<feature type="signal peptide" evidence="17">
    <location>
        <begin position="1"/>
        <end position="20"/>
    </location>
</feature>
<evidence type="ECO:0000256" key="12">
    <source>
        <dbReference type="ARBA" id="ARBA00023145"/>
    </source>
</evidence>
<keyword evidence="7 17" id="KW-0378">Hydrolase</keyword>
<evidence type="ECO:0000256" key="15">
    <source>
        <dbReference type="PIRSR" id="PIRSR601577-1"/>
    </source>
</evidence>
<keyword evidence="20" id="KW-1185">Reference proteome</keyword>
<comment type="similarity">
    <text evidence="3 17">Belongs to the peptidase M8 family.</text>
</comment>
<dbReference type="Gene3D" id="3.90.132.10">
    <property type="entry name" value="Leishmanolysin , domain 2"/>
    <property type="match status" value="1"/>
</dbReference>
<evidence type="ECO:0000256" key="4">
    <source>
        <dbReference type="ARBA" id="ARBA00022670"/>
    </source>
</evidence>
<feature type="compositionally biased region" description="Polar residues" evidence="18">
    <location>
        <begin position="581"/>
        <end position="611"/>
    </location>
</feature>
<dbReference type="InterPro" id="IPR001577">
    <property type="entry name" value="Peptidase_M8"/>
</dbReference>
<dbReference type="GO" id="GO:0006508">
    <property type="term" value="P:proteolysis"/>
    <property type="evidence" value="ECO:0007669"/>
    <property type="project" value="UniProtKB-KW"/>
</dbReference>
<protein>
    <recommendedName>
        <fullName evidence="17">Leishmanolysin-like peptidase</fullName>
        <ecNumber evidence="17">3.4.24.-</ecNumber>
    </recommendedName>
</protein>
<comment type="caution">
    <text evidence="19">The sequence shown here is derived from an EMBL/GenBank/DDBJ whole genome shotgun (WGS) entry which is preliminary data.</text>
</comment>
<evidence type="ECO:0000313" key="20">
    <source>
        <dbReference type="Proteomes" id="UP000192257"/>
    </source>
</evidence>
<evidence type="ECO:0000313" key="19">
    <source>
        <dbReference type="EMBL" id="ORC84926.1"/>
    </source>
</evidence>
<feature type="binding site" evidence="16">
    <location>
        <position position="230"/>
    </location>
    <ligand>
        <name>Zn(2+)</name>
        <dbReference type="ChEBI" id="CHEBI:29105"/>
        <note>catalytic</note>
    </ligand>
</feature>
<keyword evidence="12" id="KW-0865">Zymogen</keyword>
<dbReference type="RefSeq" id="XP_028878992.1">
    <property type="nucleotide sequence ID" value="XM_029029616.1"/>
</dbReference>
<evidence type="ECO:0000256" key="5">
    <source>
        <dbReference type="ARBA" id="ARBA00022723"/>
    </source>
</evidence>
<dbReference type="GO" id="GO:0004222">
    <property type="term" value="F:metalloendopeptidase activity"/>
    <property type="evidence" value="ECO:0007669"/>
    <property type="project" value="UniProtKB-UniRule"/>
</dbReference>
<proteinExistence type="inferred from homology"/>
<keyword evidence="13" id="KW-1015">Disulfide bond</keyword>
<evidence type="ECO:0000256" key="13">
    <source>
        <dbReference type="ARBA" id="ARBA00023157"/>
    </source>
</evidence>
<feature type="compositionally biased region" description="Low complexity" evidence="18">
    <location>
        <begin position="559"/>
        <end position="578"/>
    </location>
</feature>
<evidence type="ECO:0000256" key="9">
    <source>
        <dbReference type="ARBA" id="ARBA00022889"/>
    </source>
</evidence>
<keyword evidence="10 16" id="KW-0482">Metalloprotease</keyword>
<feature type="binding site" evidence="16">
    <location>
        <position position="234"/>
    </location>
    <ligand>
        <name>Zn(2+)</name>
        <dbReference type="ChEBI" id="CHEBI:29105"/>
        <note>catalytic</note>
    </ligand>
</feature>
<dbReference type="PRINTS" id="PR00782">
    <property type="entry name" value="LSHMANOLYSIN"/>
</dbReference>
<feature type="binding site" evidence="16">
    <location>
        <position position="296"/>
    </location>
    <ligand>
        <name>Zn(2+)</name>
        <dbReference type="ChEBI" id="CHEBI:29105"/>
        <note>catalytic</note>
    </ligand>
</feature>
<organism evidence="19 20">
    <name type="scientific">Trypanosoma theileri</name>
    <dbReference type="NCBI Taxonomy" id="67003"/>
    <lineage>
        <taxon>Eukaryota</taxon>
        <taxon>Discoba</taxon>
        <taxon>Euglenozoa</taxon>
        <taxon>Kinetoplastea</taxon>
        <taxon>Metakinetoplastina</taxon>
        <taxon>Trypanosomatida</taxon>
        <taxon>Trypanosomatidae</taxon>
        <taxon>Trypanosoma</taxon>
    </lineage>
</organism>
<feature type="region of interest" description="Disordered" evidence="18">
    <location>
        <begin position="530"/>
        <end position="631"/>
    </location>
</feature>
<dbReference type="EMBL" id="NBCO01000039">
    <property type="protein sequence ID" value="ORC84926.1"/>
    <property type="molecule type" value="Genomic_DNA"/>
</dbReference>
<dbReference type="Proteomes" id="UP000192257">
    <property type="component" value="Unassembled WGS sequence"/>
</dbReference>
<dbReference type="GO" id="GO:0007155">
    <property type="term" value="P:cell adhesion"/>
    <property type="evidence" value="ECO:0007669"/>
    <property type="project" value="UniProtKB-KW"/>
</dbReference>
<keyword evidence="9" id="KW-0130">Cell adhesion</keyword>
<evidence type="ECO:0000256" key="7">
    <source>
        <dbReference type="ARBA" id="ARBA00022801"/>
    </source>
</evidence>
<evidence type="ECO:0000256" key="18">
    <source>
        <dbReference type="SAM" id="MobiDB-lite"/>
    </source>
</evidence>
<dbReference type="GeneID" id="39989396"/>
<keyword evidence="11" id="KW-0472">Membrane</keyword>
<dbReference type="Pfam" id="PF01457">
    <property type="entry name" value="Peptidase_M8"/>
    <property type="match status" value="2"/>
</dbReference>
<keyword evidence="14" id="KW-0325">Glycoprotein</keyword>
<evidence type="ECO:0000256" key="11">
    <source>
        <dbReference type="ARBA" id="ARBA00023136"/>
    </source>
</evidence>
<evidence type="ECO:0000256" key="8">
    <source>
        <dbReference type="ARBA" id="ARBA00022833"/>
    </source>
</evidence>
<dbReference type="EC" id="3.4.24.-" evidence="17"/>
<dbReference type="GO" id="GO:0005737">
    <property type="term" value="C:cytoplasm"/>
    <property type="evidence" value="ECO:0007669"/>
    <property type="project" value="TreeGrafter"/>
</dbReference>
<evidence type="ECO:0000256" key="1">
    <source>
        <dbReference type="ARBA" id="ARBA00001249"/>
    </source>
</evidence>
<name>A0A1X0NJS3_9TRYP</name>
<gene>
    <name evidence="19" type="ORF">TM35_000391000</name>
</gene>
<keyword evidence="6 17" id="KW-0732">Signal</keyword>
<evidence type="ECO:0000256" key="2">
    <source>
        <dbReference type="ARBA" id="ARBA00004370"/>
    </source>
</evidence>